<dbReference type="InterPro" id="IPR005481">
    <property type="entry name" value="BC-like_N"/>
</dbReference>
<feature type="domain" description="ATP-grasp" evidence="9">
    <location>
        <begin position="127"/>
        <end position="323"/>
    </location>
</feature>
<dbReference type="PROSITE" id="PS50968">
    <property type="entry name" value="BIOTINYL_LIPOYL"/>
    <property type="match status" value="1"/>
</dbReference>
<dbReference type="SMART" id="SM00878">
    <property type="entry name" value="Biotin_carb_C"/>
    <property type="match status" value="1"/>
</dbReference>
<dbReference type="Pfam" id="PF00364">
    <property type="entry name" value="Biotin_lipoyl"/>
    <property type="match status" value="1"/>
</dbReference>
<dbReference type="InterPro" id="IPR011761">
    <property type="entry name" value="ATP-grasp"/>
</dbReference>
<dbReference type="CDD" id="cd06850">
    <property type="entry name" value="biotinyl_domain"/>
    <property type="match status" value="1"/>
</dbReference>
<dbReference type="PROSITE" id="PS00188">
    <property type="entry name" value="BIOTIN"/>
    <property type="match status" value="1"/>
</dbReference>
<dbReference type="SUPFAM" id="SSF56059">
    <property type="entry name" value="Glutathione synthetase ATP-binding domain-like"/>
    <property type="match status" value="1"/>
</dbReference>
<keyword evidence="4 7" id="KW-0067">ATP-binding</keyword>
<dbReference type="KEGG" id="mflg:ABS361_18715"/>
<name>A0AAU7X7G6_9HYPH</name>
<accession>A0AAU7X7G6</accession>
<evidence type="ECO:0000259" key="8">
    <source>
        <dbReference type="PROSITE" id="PS50968"/>
    </source>
</evidence>
<keyword evidence="2" id="KW-0436">Ligase</keyword>
<dbReference type="Gene3D" id="3.30.700.40">
    <property type="match status" value="1"/>
</dbReference>
<evidence type="ECO:0000256" key="6">
    <source>
        <dbReference type="ARBA" id="ARBA00023267"/>
    </source>
</evidence>
<dbReference type="PANTHER" id="PTHR18866">
    <property type="entry name" value="CARBOXYLASE:PYRUVATE/ACETYL-COA/PROPIONYL-COA CARBOXYLASE"/>
    <property type="match status" value="1"/>
</dbReference>
<dbReference type="Gene3D" id="3.30.470.20">
    <property type="entry name" value="ATP-grasp fold, B domain"/>
    <property type="match status" value="1"/>
</dbReference>
<dbReference type="InterPro" id="IPR016185">
    <property type="entry name" value="PreATP-grasp_dom_sf"/>
</dbReference>
<evidence type="ECO:0000313" key="11">
    <source>
        <dbReference type="EMBL" id="XBY44059.1"/>
    </source>
</evidence>
<dbReference type="Gene3D" id="3.30.1490.20">
    <property type="entry name" value="ATP-grasp fold, A domain"/>
    <property type="match status" value="1"/>
</dbReference>
<dbReference type="RefSeq" id="WP_407049156.1">
    <property type="nucleotide sequence ID" value="NZ_CP158568.1"/>
</dbReference>
<reference evidence="11" key="1">
    <citation type="submission" date="2024-06" db="EMBL/GenBank/DDBJ databases">
        <title>Methylostella associata gen. nov., sp. nov., a novel Ancalomicrobiaceae-affiliated facultatively methylotrophic bacteria that feed on methanotrophs of the genus Methylococcus.</title>
        <authorList>
            <person name="Saltykova V."/>
            <person name="Danilova O.V."/>
            <person name="Oshkin I.Y."/>
            <person name="Belova S.E."/>
            <person name="Pimenov N.V."/>
            <person name="Dedysh S.N."/>
        </authorList>
    </citation>
    <scope>NUCLEOTIDE SEQUENCE</scope>
    <source>
        <strain evidence="11">S20</strain>
    </source>
</reference>
<dbReference type="InterPro" id="IPR005482">
    <property type="entry name" value="Biotin_COase_C"/>
</dbReference>
<dbReference type="FunFam" id="3.40.50.20:FF:000010">
    <property type="entry name" value="Propionyl-CoA carboxylase subunit alpha"/>
    <property type="match status" value="1"/>
</dbReference>
<dbReference type="InterPro" id="IPR013815">
    <property type="entry name" value="ATP_grasp_subdomain_1"/>
</dbReference>
<dbReference type="Pfam" id="PF02786">
    <property type="entry name" value="CPSase_L_D2"/>
    <property type="match status" value="1"/>
</dbReference>
<comment type="cofactor">
    <cofactor evidence="1">
        <name>biotin</name>
        <dbReference type="ChEBI" id="CHEBI:57586"/>
    </cofactor>
</comment>
<dbReference type="GO" id="GO:0046872">
    <property type="term" value="F:metal ion binding"/>
    <property type="evidence" value="ECO:0007669"/>
    <property type="project" value="InterPro"/>
</dbReference>
<gene>
    <name evidence="11" type="ORF">ABS361_18715</name>
</gene>
<dbReference type="SUPFAM" id="SSF51230">
    <property type="entry name" value="Single hybrid motif"/>
    <property type="match status" value="1"/>
</dbReference>
<dbReference type="Gene3D" id="3.40.50.20">
    <property type="match status" value="1"/>
</dbReference>
<dbReference type="InterPro" id="IPR011764">
    <property type="entry name" value="Biotin_carboxylation_dom"/>
</dbReference>
<dbReference type="EMBL" id="CP158568">
    <property type="protein sequence ID" value="XBY44059.1"/>
    <property type="molecule type" value="Genomic_DNA"/>
</dbReference>
<dbReference type="NCBIfam" id="NF006367">
    <property type="entry name" value="PRK08591.1"/>
    <property type="match status" value="1"/>
</dbReference>
<dbReference type="AlphaFoldDB" id="A0AAU7X7G6"/>
<organism evidence="11">
    <name type="scientific">Methyloraptor flagellatus</name>
    <dbReference type="NCBI Taxonomy" id="3162530"/>
    <lineage>
        <taxon>Bacteria</taxon>
        <taxon>Pseudomonadati</taxon>
        <taxon>Pseudomonadota</taxon>
        <taxon>Alphaproteobacteria</taxon>
        <taxon>Hyphomicrobiales</taxon>
        <taxon>Ancalomicrobiaceae</taxon>
        <taxon>Methyloraptor</taxon>
    </lineage>
</organism>
<evidence type="ECO:0000256" key="2">
    <source>
        <dbReference type="ARBA" id="ARBA00022598"/>
    </source>
</evidence>
<evidence type="ECO:0000256" key="4">
    <source>
        <dbReference type="ARBA" id="ARBA00022840"/>
    </source>
</evidence>
<dbReference type="SUPFAM" id="SSF52440">
    <property type="entry name" value="PreATP-grasp domain"/>
    <property type="match status" value="1"/>
</dbReference>
<evidence type="ECO:0000256" key="7">
    <source>
        <dbReference type="PROSITE-ProRule" id="PRU00409"/>
    </source>
</evidence>
<dbReference type="PROSITE" id="PS00867">
    <property type="entry name" value="CPSASE_2"/>
    <property type="match status" value="1"/>
</dbReference>
<feature type="domain" description="Lipoyl-binding" evidence="8">
    <location>
        <begin position="597"/>
        <end position="673"/>
    </location>
</feature>
<dbReference type="Pfam" id="PF02785">
    <property type="entry name" value="Biotin_carb_C"/>
    <property type="match status" value="1"/>
</dbReference>
<evidence type="ECO:0000256" key="1">
    <source>
        <dbReference type="ARBA" id="ARBA00001953"/>
    </source>
</evidence>
<proteinExistence type="predicted"/>
<dbReference type="FunFam" id="2.40.50.100:FF:000003">
    <property type="entry name" value="Acetyl-CoA carboxylase biotin carboxyl carrier protein"/>
    <property type="match status" value="1"/>
</dbReference>
<feature type="domain" description="Biotin carboxylation" evidence="10">
    <location>
        <begin position="8"/>
        <end position="453"/>
    </location>
</feature>
<evidence type="ECO:0000256" key="5">
    <source>
        <dbReference type="ARBA" id="ARBA00022946"/>
    </source>
</evidence>
<protein>
    <submittedName>
        <fullName evidence="11">Acetyl/propionyl/methylcrotonyl-CoA carboxylase subunit alpha</fullName>
    </submittedName>
</protein>
<sequence>MTTSSIRPLRTVLVANRGEIAVRVMRTARTMGLRTVAVHSEADRDALHVRTADTAVLIGPAAARESYLNVAAILEAARATGADAIHPGYGFLSENADFAEAVAASGLIFIGPPAQAIRAMGSKSAAKALMEKAGVPLVPGYHGADQDPGLLAREADRIGYPVLIKASAGGGGKGMKVVERASDFAEALASAQREAKNAFGDDRVLIEKYLTRPRHIEIQVFADGHGNAVSLFERDCSIQRRHQKVLEEAPAPGLTAEKRAAMGRAAVEAAKAVGYFGAGTVEFIAEGDGFYFMEMNTRLQVEHPVTEAITGLDLVEWQIRVARGEPLPVRTEDLAIRGHAIEARLYAEDPDKGFLPQTGRLTHLVLPEGLPGIRVDAGVAAGDAVSQYYDPMIAKIIAHGASRDEALARLAAALERTEVVGLRTNRAFLARIARHPAFAAAALDTGFIERHRADLMPEPAPVGLDRLALAVAAHLDQAGQAAETDPADPWSPWAAAGAFRLNRPRTVNLVIEADGAERRISAEVAGSRLNIREAGQADTDIAIEARFAADGRFDAVLGAGVGARRISGRVVVAGGRTTIFADGRETVLRFVDPRDSAGHAGHHAGRLVSPMPGSVVRVDAAVGARVVKGQPLVVVEAMKMEHVVSAPADGTITAVKVGIGDVVQEGAELVAMDEA</sequence>
<dbReference type="PROSITE" id="PS00866">
    <property type="entry name" value="CPSASE_1"/>
    <property type="match status" value="1"/>
</dbReference>
<dbReference type="FunFam" id="3.30.1490.20:FF:000003">
    <property type="entry name" value="acetyl-CoA carboxylase isoform X1"/>
    <property type="match status" value="1"/>
</dbReference>
<dbReference type="GO" id="GO:0016874">
    <property type="term" value="F:ligase activity"/>
    <property type="evidence" value="ECO:0007669"/>
    <property type="project" value="UniProtKB-KW"/>
</dbReference>
<dbReference type="PROSITE" id="PS50975">
    <property type="entry name" value="ATP_GRASP"/>
    <property type="match status" value="1"/>
</dbReference>
<dbReference type="GO" id="GO:0005524">
    <property type="term" value="F:ATP binding"/>
    <property type="evidence" value="ECO:0007669"/>
    <property type="project" value="UniProtKB-UniRule"/>
</dbReference>
<dbReference type="Gene3D" id="2.40.50.100">
    <property type="match status" value="1"/>
</dbReference>
<dbReference type="InterPro" id="IPR001882">
    <property type="entry name" value="Biotin_BS"/>
</dbReference>
<dbReference type="InterPro" id="IPR050856">
    <property type="entry name" value="Biotin_carboxylase_complex"/>
</dbReference>
<evidence type="ECO:0000259" key="10">
    <source>
        <dbReference type="PROSITE" id="PS50979"/>
    </source>
</evidence>
<dbReference type="PANTHER" id="PTHR18866:SF33">
    <property type="entry name" value="METHYLCROTONOYL-COA CARBOXYLASE SUBUNIT ALPHA, MITOCHONDRIAL-RELATED"/>
    <property type="match status" value="1"/>
</dbReference>
<evidence type="ECO:0000259" key="9">
    <source>
        <dbReference type="PROSITE" id="PS50975"/>
    </source>
</evidence>
<dbReference type="SMART" id="SM01209">
    <property type="entry name" value="GARS_A"/>
    <property type="match status" value="1"/>
</dbReference>
<dbReference type="Pfam" id="PF00289">
    <property type="entry name" value="Biotin_carb_N"/>
    <property type="match status" value="1"/>
</dbReference>
<dbReference type="PROSITE" id="PS50979">
    <property type="entry name" value="BC"/>
    <property type="match status" value="1"/>
</dbReference>
<keyword evidence="6" id="KW-0092">Biotin</keyword>
<dbReference type="InterPro" id="IPR011054">
    <property type="entry name" value="Rudment_hybrid_motif"/>
</dbReference>
<keyword evidence="5" id="KW-0809">Transit peptide</keyword>
<dbReference type="FunFam" id="3.30.470.20:FF:000028">
    <property type="entry name" value="Methylcrotonoyl-CoA carboxylase subunit alpha, mitochondrial"/>
    <property type="match status" value="1"/>
</dbReference>
<keyword evidence="3 7" id="KW-0547">Nucleotide-binding</keyword>
<dbReference type="InterPro" id="IPR000089">
    <property type="entry name" value="Biotin_lipoyl"/>
</dbReference>
<dbReference type="InterPro" id="IPR011053">
    <property type="entry name" value="Single_hybrid_motif"/>
</dbReference>
<evidence type="ECO:0000256" key="3">
    <source>
        <dbReference type="ARBA" id="ARBA00022741"/>
    </source>
</evidence>
<dbReference type="SUPFAM" id="SSF51246">
    <property type="entry name" value="Rudiment single hybrid motif"/>
    <property type="match status" value="1"/>
</dbReference>
<dbReference type="InterPro" id="IPR005479">
    <property type="entry name" value="CPAse_ATP-bd"/>
</dbReference>